<protein>
    <submittedName>
        <fullName evidence="1">Uncharacterized protein</fullName>
    </submittedName>
</protein>
<gene>
    <name evidence="1" type="ORF">GOODEAATRI_008196</name>
</gene>
<organism evidence="1 2">
    <name type="scientific">Goodea atripinnis</name>
    <dbReference type="NCBI Taxonomy" id="208336"/>
    <lineage>
        <taxon>Eukaryota</taxon>
        <taxon>Metazoa</taxon>
        <taxon>Chordata</taxon>
        <taxon>Craniata</taxon>
        <taxon>Vertebrata</taxon>
        <taxon>Euteleostomi</taxon>
        <taxon>Actinopterygii</taxon>
        <taxon>Neopterygii</taxon>
        <taxon>Teleostei</taxon>
        <taxon>Neoteleostei</taxon>
        <taxon>Acanthomorphata</taxon>
        <taxon>Ovalentaria</taxon>
        <taxon>Atherinomorphae</taxon>
        <taxon>Cyprinodontiformes</taxon>
        <taxon>Goodeidae</taxon>
        <taxon>Goodea</taxon>
    </lineage>
</organism>
<evidence type="ECO:0000313" key="1">
    <source>
        <dbReference type="EMBL" id="MEQ2177876.1"/>
    </source>
</evidence>
<proteinExistence type="predicted"/>
<accession>A0ABV0P2D9</accession>
<keyword evidence="2" id="KW-1185">Reference proteome</keyword>
<comment type="caution">
    <text evidence="1">The sequence shown here is derived from an EMBL/GenBank/DDBJ whole genome shotgun (WGS) entry which is preliminary data.</text>
</comment>
<dbReference type="Proteomes" id="UP001476798">
    <property type="component" value="Unassembled WGS sequence"/>
</dbReference>
<sequence length="103" mass="11596">MRRPDLGLRFRLVVKWRSGIRSASPRYDTPPRPFLSAVISWSKQRAEAFKALSPFNLFPVWASVKEAEGVKAALVLMSKLDSSQPPSVCLKGRLEPQTCLKCH</sequence>
<name>A0ABV0P2D9_9TELE</name>
<dbReference type="EMBL" id="JAHRIO010060401">
    <property type="protein sequence ID" value="MEQ2177876.1"/>
    <property type="molecule type" value="Genomic_DNA"/>
</dbReference>
<evidence type="ECO:0000313" key="2">
    <source>
        <dbReference type="Proteomes" id="UP001476798"/>
    </source>
</evidence>
<reference evidence="1 2" key="1">
    <citation type="submission" date="2021-06" db="EMBL/GenBank/DDBJ databases">
        <authorList>
            <person name="Palmer J.M."/>
        </authorList>
    </citation>
    <scope>NUCLEOTIDE SEQUENCE [LARGE SCALE GENOMIC DNA]</scope>
    <source>
        <strain evidence="1 2">GA_2019</strain>
        <tissue evidence="1">Muscle</tissue>
    </source>
</reference>